<proteinExistence type="predicted"/>
<evidence type="ECO:0000313" key="2">
    <source>
        <dbReference type="Proteomes" id="UP000738349"/>
    </source>
</evidence>
<evidence type="ECO:0000313" key="1">
    <source>
        <dbReference type="EMBL" id="KAH7161195.1"/>
    </source>
</evidence>
<dbReference type="EMBL" id="JAGMUV010000004">
    <property type="protein sequence ID" value="KAH7161195.1"/>
    <property type="molecule type" value="Genomic_DNA"/>
</dbReference>
<name>A0A9P9FHI8_9HYPO</name>
<dbReference type="Proteomes" id="UP000738349">
    <property type="component" value="Unassembled WGS sequence"/>
</dbReference>
<keyword evidence="2" id="KW-1185">Reference proteome</keyword>
<comment type="caution">
    <text evidence="1">The sequence shown here is derived from an EMBL/GenBank/DDBJ whole genome shotgun (WGS) entry which is preliminary data.</text>
</comment>
<dbReference type="OrthoDB" id="4763081at2759"/>
<dbReference type="AlphaFoldDB" id="A0A9P9FHI8"/>
<organism evidence="1 2">
    <name type="scientific">Dactylonectria macrodidyma</name>
    <dbReference type="NCBI Taxonomy" id="307937"/>
    <lineage>
        <taxon>Eukaryota</taxon>
        <taxon>Fungi</taxon>
        <taxon>Dikarya</taxon>
        <taxon>Ascomycota</taxon>
        <taxon>Pezizomycotina</taxon>
        <taxon>Sordariomycetes</taxon>
        <taxon>Hypocreomycetidae</taxon>
        <taxon>Hypocreales</taxon>
        <taxon>Nectriaceae</taxon>
        <taxon>Dactylonectria</taxon>
    </lineage>
</organism>
<reference evidence="1" key="1">
    <citation type="journal article" date="2021" name="Nat. Commun.">
        <title>Genetic determinants of endophytism in the Arabidopsis root mycobiome.</title>
        <authorList>
            <person name="Mesny F."/>
            <person name="Miyauchi S."/>
            <person name="Thiergart T."/>
            <person name="Pickel B."/>
            <person name="Atanasova L."/>
            <person name="Karlsson M."/>
            <person name="Huettel B."/>
            <person name="Barry K.W."/>
            <person name="Haridas S."/>
            <person name="Chen C."/>
            <person name="Bauer D."/>
            <person name="Andreopoulos W."/>
            <person name="Pangilinan J."/>
            <person name="LaButti K."/>
            <person name="Riley R."/>
            <person name="Lipzen A."/>
            <person name="Clum A."/>
            <person name="Drula E."/>
            <person name="Henrissat B."/>
            <person name="Kohler A."/>
            <person name="Grigoriev I.V."/>
            <person name="Martin F.M."/>
            <person name="Hacquard S."/>
        </authorList>
    </citation>
    <scope>NUCLEOTIDE SEQUENCE</scope>
    <source>
        <strain evidence="1">MPI-CAGE-AT-0147</strain>
    </source>
</reference>
<sequence>MEVAERFVLLLGNGNSTAFSHRLGPCIFPGYGHPIRGKNGISLCRKPDCGLCAVSPVASIAHIDC</sequence>
<gene>
    <name evidence="1" type="ORF">EDB81DRAFT_784043</name>
</gene>
<protein>
    <submittedName>
        <fullName evidence="1">Uncharacterized protein</fullName>
    </submittedName>
</protein>
<accession>A0A9P9FHI8</accession>